<evidence type="ECO:0000313" key="3">
    <source>
        <dbReference type="EMBL" id="RZS67348.1"/>
    </source>
</evidence>
<dbReference type="OrthoDB" id="5297034at2"/>
<evidence type="ECO:0000313" key="4">
    <source>
        <dbReference type="Proteomes" id="UP000078084"/>
    </source>
</evidence>
<evidence type="ECO:0000313" key="5">
    <source>
        <dbReference type="Proteomes" id="UP000292039"/>
    </source>
</evidence>
<reference evidence="2 4" key="1">
    <citation type="submission" date="2015-04" db="EMBL/GenBank/DDBJ databases">
        <title>Genome sequence of Kerstersia gyiorum CG1.</title>
        <authorList>
            <person name="Greninger A.L."/>
            <person name="Kozyreva V."/>
            <person name="Chaturvedi V."/>
        </authorList>
    </citation>
    <scope>NUCLEOTIDE SEQUENCE [LARGE SCALE GENOMIC DNA]</scope>
    <source>
        <strain evidence="2 4">CG1</strain>
    </source>
</reference>
<feature type="transmembrane region" description="Helical" evidence="1">
    <location>
        <begin position="24"/>
        <end position="45"/>
    </location>
</feature>
<accession>A0A171KSC0</accession>
<evidence type="ECO:0000256" key="1">
    <source>
        <dbReference type="SAM" id="Phobius"/>
    </source>
</evidence>
<evidence type="ECO:0000313" key="2">
    <source>
        <dbReference type="EMBL" id="KKO71787.1"/>
    </source>
</evidence>
<dbReference type="EMBL" id="SGWZ01000004">
    <property type="protein sequence ID" value="RZS67348.1"/>
    <property type="molecule type" value="Genomic_DNA"/>
</dbReference>
<dbReference type="EMBL" id="LBNE01000005">
    <property type="protein sequence ID" value="KKO71787.1"/>
    <property type="molecule type" value="Genomic_DNA"/>
</dbReference>
<gene>
    <name evidence="2" type="ORF">AAV32_09410</name>
    <name evidence="3" type="ORF">EV679_2566</name>
</gene>
<dbReference type="Pfam" id="PF04341">
    <property type="entry name" value="DUF485"/>
    <property type="match status" value="1"/>
</dbReference>
<keyword evidence="1" id="KW-0472">Membrane</keyword>
<keyword evidence="4" id="KW-1185">Reference proteome</keyword>
<dbReference type="InterPro" id="IPR052959">
    <property type="entry name" value="Inner_membrane_assoc"/>
</dbReference>
<dbReference type="RefSeq" id="WP_068370731.1">
    <property type="nucleotide sequence ID" value="NZ_CBCSEB010000008.1"/>
</dbReference>
<proteinExistence type="predicted"/>
<keyword evidence="1" id="KW-1133">Transmembrane helix</keyword>
<dbReference type="Proteomes" id="UP000292039">
    <property type="component" value="Unassembled WGS sequence"/>
</dbReference>
<reference evidence="3 5" key="2">
    <citation type="submission" date="2019-02" db="EMBL/GenBank/DDBJ databases">
        <title>Genomic Encyclopedia of Type Strains, Phase IV (KMG-IV): sequencing the most valuable type-strain genomes for metagenomic binning, comparative biology and taxonomic classification.</title>
        <authorList>
            <person name="Goeker M."/>
        </authorList>
    </citation>
    <scope>NUCLEOTIDE SEQUENCE [LARGE SCALE GENOMIC DNA]</scope>
    <source>
        <strain evidence="3 5">DSM 16618</strain>
    </source>
</reference>
<comment type="caution">
    <text evidence="2">The sequence shown here is derived from an EMBL/GenBank/DDBJ whole genome shotgun (WGS) entry which is preliminary data.</text>
</comment>
<name>A0A171KSC0_9BURK</name>
<dbReference type="PANTHER" id="PTHR38598:SF1">
    <property type="entry name" value="INNER MEMBRANE PROTEIN YJCH"/>
    <property type="match status" value="1"/>
</dbReference>
<keyword evidence="1" id="KW-0812">Transmembrane</keyword>
<dbReference type="GeneID" id="99726884"/>
<dbReference type="STRING" id="206506.AAV32_09410"/>
<dbReference type="GO" id="GO:0005886">
    <property type="term" value="C:plasma membrane"/>
    <property type="evidence" value="ECO:0007669"/>
    <property type="project" value="TreeGrafter"/>
</dbReference>
<dbReference type="AlphaFoldDB" id="A0A171KSC0"/>
<sequence>MNPQQLRIYRNPKLAQLVRSRQRLAWTLTLLVLGSFFCYLMAGILRPHWLARPLYDGTLLNVGGLLGAGIIVMAWLATGVYAWFANTRFDRLSQEILQESVQ</sequence>
<dbReference type="PANTHER" id="PTHR38598">
    <property type="entry name" value="INNER MEMBRANE PROTEIN YJCH"/>
    <property type="match status" value="1"/>
</dbReference>
<dbReference type="Proteomes" id="UP000078084">
    <property type="component" value="Unassembled WGS sequence"/>
</dbReference>
<organism evidence="2 4">
    <name type="scientific">Kerstersia gyiorum</name>
    <dbReference type="NCBI Taxonomy" id="206506"/>
    <lineage>
        <taxon>Bacteria</taxon>
        <taxon>Pseudomonadati</taxon>
        <taxon>Pseudomonadota</taxon>
        <taxon>Betaproteobacteria</taxon>
        <taxon>Burkholderiales</taxon>
        <taxon>Alcaligenaceae</taxon>
        <taxon>Kerstersia</taxon>
    </lineage>
</organism>
<dbReference type="InterPro" id="IPR007436">
    <property type="entry name" value="DUF485"/>
</dbReference>
<feature type="transmembrane region" description="Helical" evidence="1">
    <location>
        <begin position="65"/>
        <end position="84"/>
    </location>
</feature>
<protein>
    <submittedName>
        <fullName evidence="3">Uncharacterized membrane protein (DUF485 family)</fullName>
    </submittedName>
</protein>